<evidence type="ECO:0000256" key="6">
    <source>
        <dbReference type="ARBA" id="ARBA00023136"/>
    </source>
</evidence>
<evidence type="ECO:0000256" key="7">
    <source>
        <dbReference type="RuleBase" id="RU003879"/>
    </source>
</evidence>
<sequence>MWQRRAKRSREVNADLNITAFMNLMVVLVPFLLITAVFSQVSILNLNLPGTGAPPTKADEPEKALEVIVRENRLEIAERSSGGFITIENTEQGYDFNKLNESLQTIKANPDFKDETAITLLLEENIEYDVLIQTMDAVRLVKTEQESDNNKTIVFGELFPDISIGSAPANVSSQSGGGTSQ</sequence>
<dbReference type="GO" id="GO:0015031">
    <property type="term" value="P:protein transport"/>
    <property type="evidence" value="ECO:0007669"/>
    <property type="project" value="UniProtKB-KW"/>
</dbReference>
<dbReference type="AlphaFoldDB" id="A0A316FZ55"/>
<evidence type="ECO:0000313" key="10">
    <source>
        <dbReference type="Proteomes" id="UP000245790"/>
    </source>
</evidence>
<evidence type="ECO:0000256" key="8">
    <source>
        <dbReference type="SAM" id="Phobius"/>
    </source>
</evidence>
<dbReference type="RefSeq" id="WP_109762677.1">
    <property type="nucleotide sequence ID" value="NZ_QGGU01000003.1"/>
</dbReference>
<gene>
    <name evidence="9" type="ORF">C8D97_103252</name>
</gene>
<keyword evidence="3" id="KW-1003">Cell membrane</keyword>
<keyword evidence="4 7" id="KW-0812">Transmembrane</keyword>
<evidence type="ECO:0000256" key="1">
    <source>
        <dbReference type="ARBA" id="ARBA00004162"/>
    </source>
</evidence>
<evidence type="ECO:0000256" key="2">
    <source>
        <dbReference type="ARBA" id="ARBA00005811"/>
    </source>
</evidence>
<protein>
    <submittedName>
        <fullName evidence="9">Biopolymer transport protein ExbD</fullName>
    </submittedName>
</protein>
<keyword evidence="7" id="KW-0813">Transport</keyword>
<keyword evidence="10" id="KW-1185">Reference proteome</keyword>
<accession>A0A316FZ55</accession>
<evidence type="ECO:0000256" key="3">
    <source>
        <dbReference type="ARBA" id="ARBA00022475"/>
    </source>
</evidence>
<dbReference type="EMBL" id="QGGU01000003">
    <property type="protein sequence ID" value="PWK53425.1"/>
    <property type="molecule type" value="Genomic_DNA"/>
</dbReference>
<keyword evidence="5 8" id="KW-1133">Transmembrane helix</keyword>
<keyword evidence="7" id="KW-0653">Protein transport</keyword>
<proteinExistence type="inferred from homology"/>
<comment type="similarity">
    <text evidence="2 7">Belongs to the ExbD/TolR family.</text>
</comment>
<name>A0A316FZ55_9GAMM</name>
<dbReference type="InterPro" id="IPR003400">
    <property type="entry name" value="ExbD"/>
</dbReference>
<evidence type="ECO:0000256" key="4">
    <source>
        <dbReference type="ARBA" id="ARBA00022692"/>
    </source>
</evidence>
<evidence type="ECO:0000313" key="9">
    <source>
        <dbReference type="EMBL" id="PWK53425.1"/>
    </source>
</evidence>
<dbReference type="OrthoDB" id="9150865at2"/>
<dbReference type="Pfam" id="PF02472">
    <property type="entry name" value="ExbD"/>
    <property type="match status" value="1"/>
</dbReference>
<organism evidence="9 10">
    <name type="scientific">Pleionea mediterranea</name>
    <dbReference type="NCBI Taxonomy" id="523701"/>
    <lineage>
        <taxon>Bacteria</taxon>
        <taxon>Pseudomonadati</taxon>
        <taxon>Pseudomonadota</taxon>
        <taxon>Gammaproteobacteria</taxon>
        <taxon>Oceanospirillales</taxon>
        <taxon>Pleioneaceae</taxon>
        <taxon>Pleionea</taxon>
    </lineage>
</organism>
<evidence type="ECO:0000256" key="5">
    <source>
        <dbReference type="ARBA" id="ARBA00022989"/>
    </source>
</evidence>
<dbReference type="Proteomes" id="UP000245790">
    <property type="component" value="Unassembled WGS sequence"/>
</dbReference>
<keyword evidence="6 8" id="KW-0472">Membrane</keyword>
<dbReference type="GO" id="GO:0005886">
    <property type="term" value="C:plasma membrane"/>
    <property type="evidence" value="ECO:0007669"/>
    <property type="project" value="UniProtKB-SubCell"/>
</dbReference>
<comment type="caution">
    <text evidence="9">The sequence shown here is derived from an EMBL/GenBank/DDBJ whole genome shotgun (WGS) entry which is preliminary data.</text>
</comment>
<feature type="transmembrane region" description="Helical" evidence="8">
    <location>
        <begin position="20"/>
        <end position="38"/>
    </location>
</feature>
<dbReference type="PANTHER" id="PTHR30558">
    <property type="entry name" value="EXBD MEMBRANE COMPONENT OF PMF-DRIVEN MACROMOLECULE IMPORT SYSTEM"/>
    <property type="match status" value="1"/>
</dbReference>
<reference evidence="9 10" key="1">
    <citation type="submission" date="2018-05" db="EMBL/GenBank/DDBJ databases">
        <title>Genomic Encyclopedia of Type Strains, Phase IV (KMG-IV): sequencing the most valuable type-strain genomes for metagenomic binning, comparative biology and taxonomic classification.</title>
        <authorList>
            <person name="Goeker M."/>
        </authorList>
    </citation>
    <scope>NUCLEOTIDE SEQUENCE [LARGE SCALE GENOMIC DNA]</scope>
    <source>
        <strain evidence="9 10">DSM 25350</strain>
    </source>
</reference>
<dbReference type="GO" id="GO:0022857">
    <property type="term" value="F:transmembrane transporter activity"/>
    <property type="evidence" value="ECO:0007669"/>
    <property type="project" value="InterPro"/>
</dbReference>
<comment type="subcellular location">
    <subcellularLocation>
        <location evidence="1">Cell membrane</location>
        <topology evidence="1">Single-pass membrane protein</topology>
    </subcellularLocation>
    <subcellularLocation>
        <location evidence="7">Cell membrane</location>
        <topology evidence="7">Single-pass type II membrane protein</topology>
    </subcellularLocation>
</comment>